<keyword evidence="5 6" id="KW-0472">Membrane</keyword>
<feature type="transmembrane region" description="Helical" evidence="6">
    <location>
        <begin position="31"/>
        <end position="50"/>
    </location>
</feature>
<dbReference type="PANTHER" id="PTHR16119">
    <property type="entry name" value="TRANSMEMBRANE PROTEIN 144"/>
    <property type="match status" value="1"/>
</dbReference>
<feature type="transmembrane region" description="Helical" evidence="6">
    <location>
        <begin position="107"/>
        <end position="130"/>
    </location>
</feature>
<evidence type="ECO:0000256" key="6">
    <source>
        <dbReference type="SAM" id="Phobius"/>
    </source>
</evidence>
<dbReference type="InterPro" id="IPR012435">
    <property type="entry name" value="TMEM144"/>
</dbReference>
<dbReference type="PANTHER" id="PTHR16119:SF16">
    <property type="entry name" value="TRANSMEMBRANE PROTEIN 144 HOMOLOG"/>
    <property type="match status" value="1"/>
</dbReference>
<dbReference type="InterPro" id="IPR010651">
    <property type="entry name" value="Sugar_transport"/>
</dbReference>
<evidence type="ECO:0000256" key="4">
    <source>
        <dbReference type="ARBA" id="ARBA00022989"/>
    </source>
</evidence>
<keyword evidence="3 6" id="KW-0812">Transmembrane</keyword>
<dbReference type="GO" id="GO:0015144">
    <property type="term" value="F:carbohydrate transmembrane transporter activity"/>
    <property type="evidence" value="ECO:0007669"/>
    <property type="project" value="InterPro"/>
</dbReference>
<feature type="transmembrane region" description="Helical" evidence="6">
    <location>
        <begin position="57"/>
        <end position="79"/>
    </location>
</feature>
<sequence length="131" mass="13663">MWTGLAAALVASVFFGSVFVPIKKVYAGDGFTAQLFVGVGVYTVGIIVHATQGFPGFYPFAMLGGFVWAFANAFAMQIINRLGMGLTNLTWNTISCTTGWATSRFGLLGLTAAIPASLGLNYLGVAVLIAG</sequence>
<dbReference type="Proteomes" id="UP000054047">
    <property type="component" value="Unassembled WGS sequence"/>
</dbReference>
<evidence type="ECO:0000313" key="7">
    <source>
        <dbReference type="EMBL" id="KIH57607.1"/>
    </source>
</evidence>
<comment type="similarity">
    <text evidence="2">Belongs to the TMEM144 family.</text>
</comment>
<evidence type="ECO:0000256" key="5">
    <source>
        <dbReference type="ARBA" id="ARBA00023136"/>
    </source>
</evidence>
<evidence type="ECO:0000256" key="3">
    <source>
        <dbReference type="ARBA" id="ARBA00022692"/>
    </source>
</evidence>
<reference evidence="7 8" key="1">
    <citation type="submission" date="2013-12" db="EMBL/GenBank/DDBJ databases">
        <title>Draft genome of the parsitic nematode Ancylostoma duodenale.</title>
        <authorList>
            <person name="Mitreva M."/>
        </authorList>
    </citation>
    <scope>NUCLEOTIDE SEQUENCE [LARGE SCALE GENOMIC DNA]</scope>
    <source>
        <strain evidence="7 8">Zhejiang</strain>
    </source>
</reference>
<keyword evidence="4 6" id="KW-1133">Transmembrane helix</keyword>
<proteinExistence type="inferred from homology"/>
<evidence type="ECO:0000256" key="1">
    <source>
        <dbReference type="ARBA" id="ARBA00004141"/>
    </source>
</evidence>
<accession>A0A0C2D665</accession>
<comment type="subcellular location">
    <subcellularLocation>
        <location evidence="1">Membrane</location>
        <topology evidence="1">Multi-pass membrane protein</topology>
    </subcellularLocation>
</comment>
<evidence type="ECO:0000256" key="2">
    <source>
        <dbReference type="ARBA" id="ARBA00005731"/>
    </source>
</evidence>
<keyword evidence="8" id="KW-1185">Reference proteome</keyword>
<evidence type="ECO:0000313" key="8">
    <source>
        <dbReference type="Proteomes" id="UP000054047"/>
    </source>
</evidence>
<organism evidence="7 8">
    <name type="scientific">Ancylostoma duodenale</name>
    <dbReference type="NCBI Taxonomy" id="51022"/>
    <lineage>
        <taxon>Eukaryota</taxon>
        <taxon>Metazoa</taxon>
        <taxon>Ecdysozoa</taxon>
        <taxon>Nematoda</taxon>
        <taxon>Chromadorea</taxon>
        <taxon>Rhabditida</taxon>
        <taxon>Rhabditina</taxon>
        <taxon>Rhabditomorpha</taxon>
        <taxon>Strongyloidea</taxon>
        <taxon>Ancylostomatidae</taxon>
        <taxon>Ancylostomatinae</taxon>
        <taxon>Ancylostoma</taxon>
    </lineage>
</organism>
<name>A0A0C2D665_9BILA</name>
<gene>
    <name evidence="7" type="ORF">ANCDUO_12198</name>
</gene>
<protein>
    <submittedName>
        <fullName evidence="7">Uncharacterized protein</fullName>
    </submittedName>
</protein>
<dbReference type="Pfam" id="PF07857">
    <property type="entry name" value="TMEM144"/>
    <property type="match status" value="1"/>
</dbReference>
<dbReference type="AlphaFoldDB" id="A0A0C2D665"/>
<dbReference type="GO" id="GO:0016020">
    <property type="term" value="C:membrane"/>
    <property type="evidence" value="ECO:0007669"/>
    <property type="project" value="UniProtKB-SubCell"/>
</dbReference>
<dbReference type="OrthoDB" id="426527at2759"/>
<dbReference type="EMBL" id="KN734178">
    <property type="protein sequence ID" value="KIH57607.1"/>
    <property type="molecule type" value="Genomic_DNA"/>
</dbReference>